<reference evidence="5" key="2">
    <citation type="journal article" date="2020" name="Microorganisms">
        <title>Osmotic Adaptation and Compatible Solute Biosynthesis of Phototrophic Bacteria as Revealed from Genome Analyses.</title>
        <authorList>
            <person name="Imhoff J.F."/>
            <person name="Rahn T."/>
            <person name="Kunzel S."/>
            <person name="Keller A."/>
            <person name="Neulinger S.C."/>
        </authorList>
    </citation>
    <scope>NUCLEOTIDE SEQUENCE</scope>
    <source>
        <strain evidence="5">DSM 11080</strain>
    </source>
</reference>
<dbReference type="PANTHER" id="PTHR30302">
    <property type="entry name" value="HYDROGENASE 1 MATURATION PROTEASE"/>
    <property type="match status" value="1"/>
</dbReference>
<dbReference type="InterPro" id="IPR000671">
    <property type="entry name" value="Peptidase_A31"/>
</dbReference>
<gene>
    <name evidence="5" type="ORF">CKO40_15835</name>
</gene>
<dbReference type="RefSeq" id="WP_200347308.1">
    <property type="nucleotide sequence ID" value="NZ_NRSJ01000031.1"/>
</dbReference>
<comment type="similarity">
    <text evidence="1">Belongs to the peptidase A31 family.</text>
</comment>
<name>A0AAJ0U6D4_9GAMM</name>
<dbReference type="GO" id="GO:0016485">
    <property type="term" value="P:protein processing"/>
    <property type="evidence" value="ECO:0007669"/>
    <property type="project" value="TreeGrafter"/>
</dbReference>
<dbReference type="PRINTS" id="PR00446">
    <property type="entry name" value="HYDRGNUPTAKE"/>
</dbReference>
<keyword evidence="3" id="KW-0064">Aspartyl protease</keyword>
<keyword evidence="2" id="KW-0645">Protease</keyword>
<accession>A0AAJ0U6D4</accession>
<dbReference type="PANTHER" id="PTHR30302:SF1">
    <property type="entry name" value="HYDROGENASE 2 MATURATION PROTEASE"/>
    <property type="match status" value="1"/>
</dbReference>
<evidence type="ECO:0000313" key="5">
    <source>
        <dbReference type="EMBL" id="MBK1705988.1"/>
    </source>
</evidence>
<organism evidence="5 6">
    <name type="scientific">Halochromatium glycolicum</name>
    <dbReference type="NCBI Taxonomy" id="85075"/>
    <lineage>
        <taxon>Bacteria</taxon>
        <taxon>Pseudomonadati</taxon>
        <taxon>Pseudomonadota</taxon>
        <taxon>Gammaproteobacteria</taxon>
        <taxon>Chromatiales</taxon>
        <taxon>Chromatiaceae</taxon>
        <taxon>Halochromatium</taxon>
    </lineage>
</organism>
<evidence type="ECO:0000256" key="2">
    <source>
        <dbReference type="ARBA" id="ARBA00022670"/>
    </source>
</evidence>
<dbReference type="SUPFAM" id="SSF53163">
    <property type="entry name" value="HybD-like"/>
    <property type="match status" value="1"/>
</dbReference>
<keyword evidence="4" id="KW-0378">Hydrolase</keyword>
<protein>
    <submittedName>
        <fullName evidence="5">Peptidase M52</fullName>
    </submittedName>
</protein>
<dbReference type="NCBIfam" id="TIGR00072">
    <property type="entry name" value="hydrog_prot"/>
    <property type="match status" value="1"/>
</dbReference>
<dbReference type="Pfam" id="PF01750">
    <property type="entry name" value="HycI"/>
    <property type="match status" value="1"/>
</dbReference>
<evidence type="ECO:0000313" key="6">
    <source>
        <dbReference type="Proteomes" id="UP001296776"/>
    </source>
</evidence>
<dbReference type="InterPro" id="IPR023430">
    <property type="entry name" value="Pept_HybD-like_dom_sf"/>
</dbReference>
<evidence type="ECO:0000256" key="4">
    <source>
        <dbReference type="ARBA" id="ARBA00022801"/>
    </source>
</evidence>
<sequence>MPAQGTLILGLGNVLLADEAAGAAVLRALEPMAEADPDLTLYDGGTLSFTLAGPIGEAERLIVVDAAAMDDPPGTVRVFEGEAMDRQLSKHAKSVHEVSLADLFDIARLTDTLPAQRALIGIEPEQVDWGDQLSPAVAAAVPEAVSRIQTLLQRWRNPVSS</sequence>
<dbReference type="CDD" id="cd06062">
    <property type="entry name" value="H2MP_MemB-H2up"/>
    <property type="match status" value="1"/>
</dbReference>
<keyword evidence="6" id="KW-1185">Reference proteome</keyword>
<dbReference type="Proteomes" id="UP001296776">
    <property type="component" value="Unassembled WGS sequence"/>
</dbReference>
<dbReference type="Gene3D" id="3.40.50.1450">
    <property type="entry name" value="HybD-like"/>
    <property type="match status" value="1"/>
</dbReference>
<dbReference type="AlphaFoldDB" id="A0AAJ0U6D4"/>
<dbReference type="GO" id="GO:0008047">
    <property type="term" value="F:enzyme activator activity"/>
    <property type="evidence" value="ECO:0007669"/>
    <property type="project" value="InterPro"/>
</dbReference>
<reference evidence="5" key="1">
    <citation type="submission" date="2017-08" db="EMBL/GenBank/DDBJ databases">
        <authorList>
            <person name="Imhoff J.F."/>
            <person name="Rahn T."/>
            <person name="Kuenzel S."/>
            <person name="Neulinger S.C."/>
        </authorList>
    </citation>
    <scope>NUCLEOTIDE SEQUENCE</scope>
    <source>
        <strain evidence="5">DSM 11080</strain>
    </source>
</reference>
<dbReference type="EMBL" id="NRSJ01000031">
    <property type="protein sequence ID" value="MBK1705988.1"/>
    <property type="molecule type" value="Genomic_DNA"/>
</dbReference>
<evidence type="ECO:0000256" key="3">
    <source>
        <dbReference type="ARBA" id="ARBA00022750"/>
    </source>
</evidence>
<comment type="caution">
    <text evidence="5">The sequence shown here is derived from an EMBL/GenBank/DDBJ whole genome shotgun (WGS) entry which is preliminary data.</text>
</comment>
<evidence type="ECO:0000256" key="1">
    <source>
        <dbReference type="ARBA" id="ARBA00006814"/>
    </source>
</evidence>
<dbReference type="GO" id="GO:0004190">
    <property type="term" value="F:aspartic-type endopeptidase activity"/>
    <property type="evidence" value="ECO:0007669"/>
    <property type="project" value="UniProtKB-KW"/>
</dbReference>
<proteinExistence type="inferred from homology"/>